<accession>A0A839A756</accession>
<evidence type="ECO:0000256" key="5">
    <source>
        <dbReference type="ARBA" id="ARBA00022989"/>
    </source>
</evidence>
<dbReference type="InterPro" id="IPR018383">
    <property type="entry name" value="UPF0324_pro"/>
</dbReference>
<dbReference type="PANTHER" id="PTHR30106:SF1">
    <property type="entry name" value="UPF0324 MEMBRANE PROTEIN FN0533"/>
    <property type="match status" value="1"/>
</dbReference>
<feature type="transmembrane region" description="Helical" evidence="7">
    <location>
        <begin position="93"/>
        <end position="113"/>
    </location>
</feature>
<feature type="transmembrane region" description="Helical" evidence="7">
    <location>
        <begin position="125"/>
        <end position="146"/>
    </location>
</feature>
<name>A0A839A756_9LACT</name>
<evidence type="ECO:0000256" key="3">
    <source>
        <dbReference type="ARBA" id="ARBA00022475"/>
    </source>
</evidence>
<feature type="transmembrane region" description="Helical" evidence="7">
    <location>
        <begin position="212"/>
        <end position="234"/>
    </location>
</feature>
<dbReference type="Pfam" id="PF03601">
    <property type="entry name" value="Cons_hypoth698"/>
    <property type="match status" value="1"/>
</dbReference>
<evidence type="ECO:0000313" key="8">
    <source>
        <dbReference type="EMBL" id="MBA5729503.1"/>
    </source>
</evidence>
<dbReference type="Proteomes" id="UP000571018">
    <property type="component" value="Unassembled WGS sequence"/>
</dbReference>
<feature type="transmembrane region" description="Helical" evidence="7">
    <location>
        <begin position="152"/>
        <end position="172"/>
    </location>
</feature>
<dbReference type="GO" id="GO:0005886">
    <property type="term" value="C:plasma membrane"/>
    <property type="evidence" value="ECO:0007669"/>
    <property type="project" value="UniProtKB-SubCell"/>
</dbReference>
<comment type="caution">
    <text evidence="8">The sequence shown here is derived from an EMBL/GenBank/DDBJ whole genome shotgun (WGS) entry which is preliminary data.</text>
</comment>
<feature type="transmembrane region" description="Helical" evidence="7">
    <location>
        <begin position="34"/>
        <end position="53"/>
    </location>
</feature>
<reference evidence="8 9" key="1">
    <citation type="submission" date="2020-06" db="EMBL/GenBank/DDBJ databases">
        <title>Reclassification of Facklamia ignava, Facklamia soureckii and Facklami tabacinasalis as Falseniella iganva gen. nov., comb. nov., Hutsoniella ignava gen. nov., comb. nov., and Ruoffia tabacinasalis gen. nov., comb. nov and description of Ruoffia haltotolerans sp. nov., isolated from hypersaline Inland Sea of Qatar.</title>
        <authorList>
            <person name="Fotedar R."/>
            <person name="Sankaranarayanan K."/>
            <person name="Lawson P."/>
            <person name="Caldwell M."/>
            <person name="Zeyara A."/>
            <person name="Al Malki A."/>
            <person name="Ali M."/>
        </authorList>
    </citation>
    <scope>NUCLEOTIDE SEQUENCE [LARGE SCALE GENOMIC DNA]</scope>
    <source>
        <strain evidence="8 9">INB8</strain>
    </source>
</reference>
<evidence type="ECO:0000256" key="1">
    <source>
        <dbReference type="ARBA" id="ARBA00004651"/>
    </source>
</evidence>
<feature type="transmembrane region" description="Helical" evidence="7">
    <location>
        <begin position="255"/>
        <end position="276"/>
    </location>
</feature>
<feature type="transmembrane region" description="Helical" evidence="7">
    <location>
        <begin position="315"/>
        <end position="339"/>
    </location>
</feature>
<evidence type="ECO:0000256" key="6">
    <source>
        <dbReference type="ARBA" id="ARBA00023136"/>
    </source>
</evidence>
<dbReference type="PANTHER" id="PTHR30106">
    <property type="entry name" value="INNER MEMBRANE PROTEIN YEIH-RELATED"/>
    <property type="match status" value="1"/>
</dbReference>
<evidence type="ECO:0000256" key="4">
    <source>
        <dbReference type="ARBA" id="ARBA00022692"/>
    </source>
</evidence>
<protein>
    <submittedName>
        <fullName evidence="8">Putative sulfate exporter family transporter</fullName>
    </submittedName>
</protein>
<keyword evidence="5 7" id="KW-1133">Transmembrane helix</keyword>
<dbReference type="RefSeq" id="WP_218931195.1">
    <property type="nucleotide sequence ID" value="NZ_JACAOA010000016.1"/>
</dbReference>
<gene>
    <name evidence="8" type="ORF">HW423_06865</name>
</gene>
<sequence>MRKNTTVINALYGIVVTLILAVVSITITNVLPNGYIGASVLAMLIGMVFHPLVKKLLPSFTGIDLVAKRLLKVSIVLMGASLSLTQVVEVGKFSLIVMVFTLATAFIFGNLIGKWFNMDWKLSNLISVGTGVCGGSAIAAVSPIIKAKDEDIAYALSATFIFDILMVVLFPIAGQFFGMTDLGFGLWTGTAINDTSSVVAASYAFSEAAGNYAVIVKLTRTLAIVPIVFIYSIVNQRIEQKARQSDESSDATFKLTSVIPWFILFFLIMVILRSVGVISAEFGSSLSSVSKFFMVMSLGAIGLRTNFKSVAQSGILPMVHGFIISMLVVIVSFVIQVILGQV</sequence>
<organism evidence="8 9">
    <name type="scientific">Ruoffia halotolerans</name>
    <dbReference type="NCBI Taxonomy" id="2748684"/>
    <lineage>
        <taxon>Bacteria</taxon>
        <taxon>Bacillati</taxon>
        <taxon>Bacillota</taxon>
        <taxon>Bacilli</taxon>
        <taxon>Lactobacillales</taxon>
        <taxon>Aerococcaceae</taxon>
        <taxon>Ruoffia</taxon>
    </lineage>
</organism>
<keyword evidence="4 7" id="KW-0812">Transmembrane</keyword>
<evidence type="ECO:0000313" key="9">
    <source>
        <dbReference type="Proteomes" id="UP000571018"/>
    </source>
</evidence>
<keyword evidence="3" id="KW-1003">Cell membrane</keyword>
<evidence type="ECO:0000256" key="7">
    <source>
        <dbReference type="SAM" id="Phobius"/>
    </source>
</evidence>
<proteinExistence type="inferred from homology"/>
<dbReference type="EMBL" id="JACAOA010000016">
    <property type="protein sequence ID" value="MBA5729503.1"/>
    <property type="molecule type" value="Genomic_DNA"/>
</dbReference>
<feature type="transmembrane region" description="Helical" evidence="7">
    <location>
        <begin position="7"/>
        <end position="28"/>
    </location>
</feature>
<comment type="subcellular location">
    <subcellularLocation>
        <location evidence="1">Cell membrane</location>
        <topology evidence="1">Multi-pass membrane protein</topology>
    </subcellularLocation>
</comment>
<keyword evidence="6 7" id="KW-0472">Membrane</keyword>
<keyword evidence="9" id="KW-1185">Reference proteome</keyword>
<comment type="similarity">
    <text evidence="2">Belongs to the UPF0324 family.</text>
</comment>
<evidence type="ECO:0000256" key="2">
    <source>
        <dbReference type="ARBA" id="ARBA00007977"/>
    </source>
</evidence>
<dbReference type="AlphaFoldDB" id="A0A839A756"/>